<comment type="caution">
    <text evidence="1">The sequence shown here is derived from an EMBL/GenBank/DDBJ whole genome shotgun (WGS) entry which is preliminary data.</text>
</comment>
<sequence>MHSQGNAVKDISNYVVVGHFKSDTDAVMALYLEMLGEEVHLLPGQEVELLAAPDPNLLPITVLLVPIGMHVHPYKVFDPDWHVRFNGRVIRAGNPTRLDE</sequence>
<name>A0A246JGW9_9BURK</name>
<keyword evidence="2" id="KW-1185">Reference proteome</keyword>
<evidence type="ECO:0000313" key="1">
    <source>
        <dbReference type="EMBL" id="OWQ91898.1"/>
    </source>
</evidence>
<organism evidence="1 2">
    <name type="scientific">Roseateles aquatilis</name>
    <dbReference type="NCBI Taxonomy" id="431061"/>
    <lineage>
        <taxon>Bacteria</taxon>
        <taxon>Pseudomonadati</taxon>
        <taxon>Pseudomonadota</taxon>
        <taxon>Betaproteobacteria</taxon>
        <taxon>Burkholderiales</taxon>
        <taxon>Sphaerotilaceae</taxon>
        <taxon>Roseateles</taxon>
    </lineage>
</organism>
<dbReference type="EMBL" id="NIOF01000002">
    <property type="protein sequence ID" value="OWQ91898.1"/>
    <property type="molecule type" value="Genomic_DNA"/>
</dbReference>
<proteinExistence type="predicted"/>
<reference evidence="1 2" key="1">
    <citation type="journal article" date="2008" name="Int. J. Syst. Evol. Microbiol.">
        <title>Description of Roseateles aquatilis sp. nov. and Roseateles terrae sp. nov., in the class Betaproteobacteria, and emended description of the genus Roseateles.</title>
        <authorList>
            <person name="Gomila M."/>
            <person name="Bowien B."/>
            <person name="Falsen E."/>
            <person name="Moore E.R."/>
            <person name="Lalucat J."/>
        </authorList>
    </citation>
    <scope>NUCLEOTIDE SEQUENCE [LARGE SCALE GENOMIC DNA]</scope>
    <source>
        <strain evidence="1 2">CCUG 48205</strain>
    </source>
</reference>
<dbReference type="Proteomes" id="UP000197468">
    <property type="component" value="Unassembled WGS sequence"/>
</dbReference>
<accession>A0A246JGW9</accession>
<gene>
    <name evidence="1" type="ORF">CDN99_05890</name>
</gene>
<protein>
    <submittedName>
        <fullName evidence="1">Uncharacterized protein</fullName>
    </submittedName>
</protein>
<evidence type="ECO:0000313" key="2">
    <source>
        <dbReference type="Proteomes" id="UP000197468"/>
    </source>
</evidence>
<dbReference type="AlphaFoldDB" id="A0A246JGW9"/>